<dbReference type="PANTHER" id="PTHR46720:SF3">
    <property type="entry name" value="FAD-BINDING DOMAIN-CONTAINING PROTEIN-RELATED"/>
    <property type="match status" value="1"/>
</dbReference>
<keyword evidence="4" id="KW-0472">Membrane</keyword>
<evidence type="ECO:0000259" key="5">
    <source>
        <dbReference type="Pfam" id="PF01494"/>
    </source>
</evidence>
<feature type="domain" description="FAD-binding" evidence="5">
    <location>
        <begin position="222"/>
        <end position="379"/>
    </location>
</feature>
<evidence type="ECO:0000313" key="6">
    <source>
        <dbReference type="EMBL" id="KAK3207501.1"/>
    </source>
</evidence>
<sequence>MATPKPFNIAIVGGGITGLTLAIALQQHNIPITIYEAAQHFSEIGAGVAFGPNAALAMKRISPTILDAFNKCKTINQGPSKANSWFTIRVGDARKADADGYVKEGKKVGDALYDVELNTDRDSGGVYRAHFLEELVKAVPEGVANFGKKLMDIKTVDDGSGDVVCVFGDGTEARHDAVIGCDGIKATTRRWLLGDDNPAAKAVFSGKYAYRGLIPSKDAIEMLGEEVGQNSNMFFGYNGHLLTFPIEGGKTMNVVAFSSCKEWNHDQWVIHTSKEDMEADFAEWGPHVQKVVGAMQKPDIWALFYHLPCDSYYKDRVCLLGDAAHASTPHQGAGAGACVEDSLFMSELLKEVEKKEDIVKAFKAFDEVRRPRTQKIVKTSGEAGQLYEFELEGDDLDKIEKNQTQRQRWIWDYDMDAEVERARQIYHSS</sequence>
<dbReference type="InterPro" id="IPR036188">
    <property type="entry name" value="FAD/NAD-bd_sf"/>
</dbReference>
<keyword evidence="3" id="KW-0560">Oxidoreductase</keyword>
<organism evidence="6 7">
    <name type="scientific">Pseudopithomyces chartarum</name>
    <dbReference type="NCBI Taxonomy" id="1892770"/>
    <lineage>
        <taxon>Eukaryota</taxon>
        <taxon>Fungi</taxon>
        <taxon>Dikarya</taxon>
        <taxon>Ascomycota</taxon>
        <taxon>Pezizomycotina</taxon>
        <taxon>Dothideomycetes</taxon>
        <taxon>Pleosporomycetidae</taxon>
        <taxon>Pleosporales</taxon>
        <taxon>Massarineae</taxon>
        <taxon>Didymosphaeriaceae</taxon>
        <taxon>Pseudopithomyces</taxon>
    </lineage>
</organism>
<evidence type="ECO:0000256" key="4">
    <source>
        <dbReference type="SAM" id="Phobius"/>
    </source>
</evidence>
<protein>
    <recommendedName>
        <fullName evidence="5">FAD-binding domain-containing protein</fullName>
    </recommendedName>
</protein>
<dbReference type="Gene3D" id="3.50.50.60">
    <property type="entry name" value="FAD/NAD(P)-binding domain"/>
    <property type="match status" value="1"/>
</dbReference>
<dbReference type="AlphaFoldDB" id="A0AAN6RFH5"/>
<feature type="transmembrane region" description="Helical" evidence="4">
    <location>
        <begin position="7"/>
        <end position="25"/>
    </location>
</feature>
<keyword evidence="1" id="KW-0285">Flavoprotein</keyword>
<dbReference type="GO" id="GO:0044550">
    <property type="term" value="P:secondary metabolite biosynthetic process"/>
    <property type="evidence" value="ECO:0007669"/>
    <property type="project" value="TreeGrafter"/>
</dbReference>
<dbReference type="SUPFAM" id="SSF54373">
    <property type="entry name" value="FAD-linked reductases, C-terminal domain"/>
    <property type="match status" value="1"/>
</dbReference>
<evidence type="ECO:0000256" key="2">
    <source>
        <dbReference type="ARBA" id="ARBA00022827"/>
    </source>
</evidence>
<dbReference type="PANTHER" id="PTHR46720">
    <property type="entry name" value="HYDROXYLASE, PUTATIVE (AFU_ORTHOLOGUE AFUA_3G01460)-RELATED"/>
    <property type="match status" value="1"/>
</dbReference>
<evidence type="ECO:0000313" key="7">
    <source>
        <dbReference type="Proteomes" id="UP001280581"/>
    </source>
</evidence>
<reference evidence="6 7" key="1">
    <citation type="submission" date="2021-02" db="EMBL/GenBank/DDBJ databases">
        <title>Genome assembly of Pseudopithomyces chartarum.</title>
        <authorList>
            <person name="Jauregui R."/>
            <person name="Singh J."/>
            <person name="Voisey C."/>
        </authorList>
    </citation>
    <scope>NUCLEOTIDE SEQUENCE [LARGE SCALE GENOMIC DNA]</scope>
    <source>
        <strain evidence="6 7">AGR01</strain>
    </source>
</reference>
<dbReference type="InterPro" id="IPR051104">
    <property type="entry name" value="FAD_monoxygenase"/>
</dbReference>
<proteinExistence type="predicted"/>
<dbReference type="SUPFAM" id="SSF51905">
    <property type="entry name" value="FAD/NAD(P)-binding domain"/>
    <property type="match status" value="1"/>
</dbReference>
<dbReference type="InterPro" id="IPR002938">
    <property type="entry name" value="FAD-bd"/>
</dbReference>
<evidence type="ECO:0000256" key="1">
    <source>
        <dbReference type="ARBA" id="ARBA00022630"/>
    </source>
</evidence>
<evidence type="ECO:0000256" key="3">
    <source>
        <dbReference type="ARBA" id="ARBA00023002"/>
    </source>
</evidence>
<comment type="caution">
    <text evidence="6">The sequence shown here is derived from an EMBL/GenBank/DDBJ whole genome shotgun (WGS) entry which is preliminary data.</text>
</comment>
<dbReference type="Proteomes" id="UP001280581">
    <property type="component" value="Unassembled WGS sequence"/>
</dbReference>
<dbReference type="PRINTS" id="PR00420">
    <property type="entry name" value="RNGMNOXGNASE"/>
</dbReference>
<dbReference type="Pfam" id="PF01494">
    <property type="entry name" value="FAD_binding_3"/>
    <property type="match status" value="1"/>
</dbReference>
<keyword evidence="7" id="KW-1185">Reference proteome</keyword>
<dbReference type="FunFam" id="3.50.50.60:FF:000153">
    <property type="entry name" value="Salicylate hydroxylase, putative"/>
    <property type="match status" value="1"/>
</dbReference>
<accession>A0AAN6RFH5</accession>
<keyword evidence="2" id="KW-0274">FAD</keyword>
<dbReference type="Pfam" id="PF13450">
    <property type="entry name" value="NAD_binding_8"/>
    <property type="match status" value="1"/>
</dbReference>
<keyword evidence="4" id="KW-1133">Transmembrane helix</keyword>
<keyword evidence="4" id="KW-0812">Transmembrane</keyword>
<dbReference type="GO" id="GO:0071949">
    <property type="term" value="F:FAD binding"/>
    <property type="evidence" value="ECO:0007669"/>
    <property type="project" value="InterPro"/>
</dbReference>
<name>A0AAN6RFH5_9PLEO</name>
<gene>
    <name evidence="6" type="ORF">GRF29_103g1201158</name>
</gene>
<dbReference type="GO" id="GO:0016491">
    <property type="term" value="F:oxidoreductase activity"/>
    <property type="evidence" value="ECO:0007669"/>
    <property type="project" value="UniProtKB-KW"/>
</dbReference>
<dbReference type="EMBL" id="WVTA01000009">
    <property type="protein sequence ID" value="KAK3207501.1"/>
    <property type="molecule type" value="Genomic_DNA"/>
</dbReference>